<keyword evidence="6 10" id="KW-0472">Membrane</keyword>
<evidence type="ECO:0000256" key="2">
    <source>
        <dbReference type="ARBA" id="ARBA00022475"/>
    </source>
</evidence>
<evidence type="ECO:0000313" key="13">
    <source>
        <dbReference type="RefSeq" id="XP_036356369.1"/>
    </source>
</evidence>
<evidence type="ECO:0000256" key="10">
    <source>
        <dbReference type="RuleBase" id="RU046427"/>
    </source>
</evidence>
<dbReference type="PRINTS" id="PR00896">
    <property type="entry name" value="VASOPRESSINR"/>
</dbReference>
<comment type="subcellular location">
    <subcellularLocation>
        <location evidence="1 10">Cell membrane</location>
        <topology evidence="1 10">Multi-pass membrane protein</topology>
    </subcellularLocation>
</comment>
<gene>
    <name evidence="13 14" type="primary">LOC115226896</name>
</gene>
<dbReference type="Proteomes" id="UP000515154">
    <property type="component" value="Linkage group LG2"/>
</dbReference>
<evidence type="ECO:0000313" key="14">
    <source>
        <dbReference type="RefSeq" id="XP_036356370.1"/>
    </source>
</evidence>
<evidence type="ECO:0000256" key="1">
    <source>
        <dbReference type="ARBA" id="ARBA00004651"/>
    </source>
</evidence>
<feature type="transmembrane region" description="Helical" evidence="10">
    <location>
        <begin position="115"/>
        <end position="136"/>
    </location>
</feature>
<dbReference type="GO" id="GO:0008188">
    <property type="term" value="F:neuropeptide receptor activity"/>
    <property type="evidence" value="ECO:0007669"/>
    <property type="project" value="InterPro"/>
</dbReference>
<dbReference type="PRINTS" id="PR00237">
    <property type="entry name" value="GPCRRHODOPSN"/>
</dbReference>
<dbReference type="GO" id="GO:0005000">
    <property type="term" value="F:vasopressin receptor activity"/>
    <property type="evidence" value="ECO:0007669"/>
    <property type="project" value="InterPro"/>
</dbReference>
<organism evidence="12 13">
    <name type="scientific">Octopus sinensis</name>
    <name type="common">East Asian common octopus</name>
    <dbReference type="NCBI Taxonomy" id="2607531"/>
    <lineage>
        <taxon>Eukaryota</taxon>
        <taxon>Metazoa</taxon>
        <taxon>Spiralia</taxon>
        <taxon>Lophotrochozoa</taxon>
        <taxon>Mollusca</taxon>
        <taxon>Cephalopoda</taxon>
        <taxon>Coleoidea</taxon>
        <taxon>Octopodiformes</taxon>
        <taxon>Octopoda</taxon>
        <taxon>Incirrata</taxon>
        <taxon>Octopodidae</taxon>
        <taxon>Octopus</taxon>
    </lineage>
</organism>
<evidence type="ECO:0000256" key="7">
    <source>
        <dbReference type="ARBA" id="ARBA00023170"/>
    </source>
</evidence>
<dbReference type="Pfam" id="PF00001">
    <property type="entry name" value="7tm_1"/>
    <property type="match status" value="1"/>
</dbReference>
<keyword evidence="2" id="KW-1003">Cell membrane</keyword>
<evidence type="ECO:0000256" key="4">
    <source>
        <dbReference type="ARBA" id="ARBA00022989"/>
    </source>
</evidence>
<dbReference type="InterPro" id="IPR001817">
    <property type="entry name" value="Vasoprsn_rcpt"/>
</dbReference>
<feature type="transmembrane region" description="Helical" evidence="10">
    <location>
        <begin position="78"/>
        <end position="95"/>
    </location>
</feature>
<name>A0A7E6EM52_9MOLL</name>
<evidence type="ECO:0000256" key="5">
    <source>
        <dbReference type="ARBA" id="ARBA00023040"/>
    </source>
</evidence>
<accession>A0A7E6EM52</accession>
<protein>
    <submittedName>
        <fullName evidence="13 14">Cardioacceleratory peptide receptor-like</fullName>
    </submittedName>
</protein>
<keyword evidence="12" id="KW-1185">Reference proteome</keyword>
<evidence type="ECO:0000256" key="6">
    <source>
        <dbReference type="ARBA" id="ARBA00023136"/>
    </source>
</evidence>
<dbReference type="InterPro" id="IPR027294">
    <property type="entry name" value="NPS_rcpt"/>
</dbReference>
<keyword evidence="7 10" id="KW-0675">Receptor</keyword>
<dbReference type="Gene3D" id="1.20.1070.10">
    <property type="entry name" value="Rhodopsin 7-helix transmembrane proteins"/>
    <property type="match status" value="1"/>
</dbReference>
<feature type="transmembrane region" description="Helical" evidence="10">
    <location>
        <begin position="196"/>
        <end position="229"/>
    </location>
</feature>
<feature type="domain" description="G-protein coupled receptors family 1 profile" evidence="11">
    <location>
        <begin position="56"/>
        <end position="340"/>
    </location>
</feature>
<dbReference type="PANTHER" id="PTHR24244:SF1">
    <property type="entry name" value="G-PROTEIN COUPLED RECEPTORS FAMILY 1 PROFILE DOMAIN-CONTAINING PROTEIN"/>
    <property type="match status" value="1"/>
</dbReference>
<feature type="transmembrane region" description="Helical" evidence="10">
    <location>
        <begin position="157"/>
        <end position="176"/>
    </location>
</feature>
<evidence type="ECO:0000259" key="11">
    <source>
        <dbReference type="PROSITE" id="PS50262"/>
    </source>
</evidence>
<keyword evidence="3 10" id="KW-0812">Transmembrane</keyword>
<proteinExistence type="inferred from homology"/>
<feature type="transmembrane region" description="Helical" evidence="10">
    <location>
        <begin position="329"/>
        <end position="348"/>
    </location>
</feature>
<keyword evidence="5 10" id="KW-0297">G-protein coupled receptor</keyword>
<reference evidence="13 14" key="1">
    <citation type="submission" date="2025-08" db="UniProtKB">
        <authorList>
            <consortium name="RefSeq"/>
        </authorList>
    </citation>
    <scope>IDENTIFICATION</scope>
</reference>
<comment type="similarity">
    <text evidence="10">Belongs to the G-protein coupled receptor 1 family. Vasopressin/oxytocin receptor subfamily.</text>
</comment>
<dbReference type="RefSeq" id="XP_036356370.1">
    <property type="nucleotide sequence ID" value="XM_036500477.1"/>
</dbReference>
<feature type="transmembrane region" description="Helical" evidence="10">
    <location>
        <begin position="43"/>
        <end position="66"/>
    </location>
</feature>
<evidence type="ECO:0000256" key="9">
    <source>
        <dbReference type="ARBA" id="ARBA00023224"/>
    </source>
</evidence>
<keyword evidence="8 10" id="KW-0325">Glycoprotein</keyword>
<dbReference type="InterPro" id="IPR000276">
    <property type="entry name" value="GPCR_Rhodpsn"/>
</dbReference>
<keyword evidence="4 10" id="KW-1133">Transmembrane helix</keyword>
<feature type="transmembrane region" description="Helical" evidence="10">
    <location>
        <begin position="290"/>
        <end position="309"/>
    </location>
</feature>
<dbReference type="KEGG" id="osn:115226896"/>
<dbReference type="PANTHER" id="PTHR24244">
    <property type="entry name" value="NEUROPEPTIDE S RECEPTOR"/>
    <property type="match status" value="1"/>
</dbReference>
<evidence type="ECO:0000256" key="8">
    <source>
        <dbReference type="ARBA" id="ARBA00023180"/>
    </source>
</evidence>
<keyword evidence="9 10" id="KW-0807">Transducer</keyword>
<dbReference type="SUPFAM" id="SSF81321">
    <property type="entry name" value="Family A G protein-coupled receptor-like"/>
    <property type="match status" value="1"/>
</dbReference>
<dbReference type="PROSITE" id="PS50262">
    <property type="entry name" value="G_PROTEIN_RECEP_F1_2"/>
    <property type="match status" value="1"/>
</dbReference>
<dbReference type="RefSeq" id="XP_036356369.1">
    <property type="nucleotide sequence ID" value="XM_036500476.1"/>
</dbReference>
<dbReference type="AlphaFoldDB" id="A0A7E6EM52"/>
<evidence type="ECO:0000256" key="3">
    <source>
        <dbReference type="ARBA" id="ARBA00022692"/>
    </source>
</evidence>
<sequence length="435" mass="49954">MESEKVPEINLTLNITAQYLEEYSFNCTQNLRNVHYFYRTGQLVFLFLLLCFITSGNLILLGAVTLSRAEKRSRMNFFIMHLAIADLLNGFLGVLPELVWKFTVVWYGGPVLCKVIPFIRAVITLLSTFILVSLSIDRLHAIARPMRFSQSSRLSKILVASAWVFAVILPTPLMIFTEQIDICIDNYQCWMNLPKYMWKIYFTIVSFVALFIPALLILFCYVTIIYIIWQNGKNEWKLRAVGNHSWRNGRDGKREESITSNSGLRFEYDTHCSRKTLIPQATIRTIKMTFLIVLVFILCWSPYMIYDLLQVYDLLEENVAVATFVQSLAPLNSAANPIIYGIFTTRICKSLRKMKRIRNGVGMGRMKYCMSKRQTQRTSTFYTDISSVREAMQKFSCGSNTSFPKVTCSNSKMDASQNAAANEFQPICRTVSSNI</sequence>
<evidence type="ECO:0000313" key="12">
    <source>
        <dbReference type="Proteomes" id="UP000515154"/>
    </source>
</evidence>
<dbReference type="InterPro" id="IPR017452">
    <property type="entry name" value="GPCR_Rhodpsn_7TM"/>
</dbReference>
<dbReference type="GO" id="GO:0005886">
    <property type="term" value="C:plasma membrane"/>
    <property type="evidence" value="ECO:0007669"/>
    <property type="project" value="UniProtKB-SubCell"/>
</dbReference>